<organism evidence="9 10">
    <name type="scientific">Uabimicrobium amorphum</name>
    <dbReference type="NCBI Taxonomy" id="2596890"/>
    <lineage>
        <taxon>Bacteria</taxon>
        <taxon>Pseudomonadati</taxon>
        <taxon>Planctomycetota</taxon>
        <taxon>Candidatus Uabimicrobiia</taxon>
        <taxon>Candidatus Uabimicrobiales</taxon>
        <taxon>Candidatus Uabimicrobiaceae</taxon>
        <taxon>Candidatus Uabimicrobium</taxon>
    </lineage>
</organism>
<feature type="compositionally biased region" description="Basic and acidic residues" evidence="6">
    <location>
        <begin position="1"/>
        <end position="29"/>
    </location>
</feature>
<keyword evidence="4" id="KW-0067">ATP-binding</keyword>
<dbReference type="AlphaFoldDB" id="A0A5S9IRF5"/>
<keyword evidence="7" id="KW-0472">Membrane</keyword>
<evidence type="ECO:0000313" key="10">
    <source>
        <dbReference type="Proteomes" id="UP000326354"/>
    </source>
</evidence>
<feature type="coiled-coil region" evidence="5">
    <location>
        <begin position="311"/>
        <end position="345"/>
    </location>
</feature>
<evidence type="ECO:0000256" key="3">
    <source>
        <dbReference type="ARBA" id="ARBA00022777"/>
    </source>
</evidence>
<feature type="domain" description="Protein kinase" evidence="8">
    <location>
        <begin position="64"/>
        <end position="336"/>
    </location>
</feature>
<dbReference type="CDD" id="cd14014">
    <property type="entry name" value="STKc_PknB_like"/>
    <property type="match status" value="1"/>
</dbReference>
<keyword evidence="7" id="KW-1133">Transmembrane helix</keyword>
<dbReference type="InterPro" id="IPR036280">
    <property type="entry name" value="Multihaem_cyt_sf"/>
</dbReference>
<keyword evidence="10" id="KW-1185">Reference proteome</keyword>
<feature type="transmembrane region" description="Helical" evidence="7">
    <location>
        <begin position="495"/>
        <end position="514"/>
    </location>
</feature>
<dbReference type="PROSITE" id="PS50011">
    <property type="entry name" value="PROTEIN_KINASE_DOM"/>
    <property type="match status" value="1"/>
</dbReference>
<dbReference type="Proteomes" id="UP000326354">
    <property type="component" value="Chromosome"/>
</dbReference>
<feature type="transmembrane region" description="Helical" evidence="7">
    <location>
        <begin position="466"/>
        <end position="483"/>
    </location>
</feature>
<dbReference type="KEGG" id="uam:UABAM_04632"/>
<evidence type="ECO:0000256" key="6">
    <source>
        <dbReference type="SAM" id="MobiDB-lite"/>
    </source>
</evidence>
<evidence type="ECO:0000259" key="8">
    <source>
        <dbReference type="PROSITE" id="PS50011"/>
    </source>
</evidence>
<evidence type="ECO:0000256" key="1">
    <source>
        <dbReference type="ARBA" id="ARBA00022679"/>
    </source>
</evidence>
<dbReference type="GO" id="GO:0005524">
    <property type="term" value="F:ATP binding"/>
    <property type="evidence" value="ECO:0007669"/>
    <property type="project" value="UniProtKB-KW"/>
</dbReference>
<name>A0A5S9IRF5_UABAM</name>
<dbReference type="Pfam" id="PF00069">
    <property type="entry name" value="Pkinase"/>
    <property type="match status" value="1"/>
</dbReference>
<dbReference type="EMBL" id="AP019860">
    <property type="protein sequence ID" value="BBM86246.1"/>
    <property type="molecule type" value="Genomic_DNA"/>
</dbReference>
<dbReference type="Gene3D" id="1.10.1130.10">
    <property type="entry name" value="Flavocytochrome C3, Chain A"/>
    <property type="match status" value="1"/>
</dbReference>
<dbReference type="OrthoDB" id="500858at2"/>
<dbReference type="Gene3D" id="1.10.510.10">
    <property type="entry name" value="Transferase(Phosphotransferase) domain 1"/>
    <property type="match status" value="1"/>
</dbReference>
<protein>
    <submittedName>
        <fullName evidence="9">Cytochrome c554</fullName>
    </submittedName>
</protein>
<evidence type="ECO:0000256" key="4">
    <source>
        <dbReference type="ARBA" id="ARBA00022840"/>
    </source>
</evidence>
<dbReference type="Pfam" id="PF13435">
    <property type="entry name" value="Cytochrome_C554"/>
    <property type="match status" value="1"/>
</dbReference>
<dbReference type="Gene3D" id="3.30.200.20">
    <property type="entry name" value="Phosphorylase Kinase, domain 1"/>
    <property type="match status" value="1"/>
</dbReference>
<evidence type="ECO:0000256" key="2">
    <source>
        <dbReference type="ARBA" id="ARBA00022741"/>
    </source>
</evidence>
<keyword evidence="2" id="KW-0547">Nucleotide-binding</keyword>
<keyword evidence="5" id="KW-0175">Coiled coil</keyword>
<sequence>MQEEKDATFSHKKTLANEEANKTFSHEKTVLPQQNEQILSGEKKNDQIVDVKKTEPMSHDSEDYEILDEIARGGMGIVFRGKQYSLQREVAIKKIMDHDKNKKKSFVFESLVTAFLDHPNIVPVYELKQSSRQVMLAMKLVGGVPWSTLLHPKTAKERELAARYDLQDHFNILFSVTNAIDFAHNKKIVHCDLKPSNVMIGEFGEVLVMDWGIAVDIDDSRVDSPKAFHRSHIRHPMGTPSYMPIELARGQGRDIGPWTDVYLLGGILYEILTRKAPNTGENILQILAKLTDELQLKFDENIPEEIRKICVRALQKNKEKRYQTVQELKKEIEDFIKHKQSIEISTRARKSLAISLDKIKQLQKSRKKVDGYERIYNDLSSTIASFQESLKLWTGNTRAREGEYLARLSYLKFALSNQDIAIAKSQLPEIKKFTTTQNAIDIKNIEQHIEEKDYEKTSIAYIWSRFKFAFLVYGVIFCLFFVKETSANTQDQDRYVIGTFLFLASIFALLSLHFTIKQILLITGKVFSSIVAAIALFKILVILVTLLYAGYQLAVGNENSFLQKPQQSVGNTLPKLPSKSQDSQDVSTELKESQQLSKAKPVIPKENVKFRYELTKNDQEKLILIARQKSRLPDYKKIVASWKCADCHKRAIEVWKKTAHYQTYNELHKRPSSKHIIKRLGLRGSLKRNDLCHRCHYTRDEVRGKPKVVSGVSCESCHGPGKDWVNVHNDKNVPKDVRRKQSIKLGMGNPTNIYLIAQTCYECHSVPDEKLVNVGKHSIDNSFELVRWSQGTVRHNFISGRNEKNSFRSAHELQTMFVVGAMLDLEYALRGLAKATTPGRYAAHMRGKVISTYEKLKDVYKLIPHTLELKLLLYHLRKMELQNFKNIEQCANLITLQAKKFSNRHKNYDLSKIDHLVPKSYK</sequence>
<dbReference type="PANTHER" id="PTHR43289:SF6">
    <property type="entry name" value="SERINE_THREONINE-PROTEIN KINASE NEKL-3"/>
    <property type="match status" value="1"/>
</dbReference>
<dbReference type="InterPro" id="IPR000719">
    <property type="entry name" value="Prot_kinase_dom"/>
</dbReference>
<gene>
    <name evidence="9" type="ORF">UABAM_04632</name>
</gene>
<dbReference type="InterPro" id="IPR023155">
    <property type="entry name" value="Cyt_c-552/4"/>
</dbReference>
<proteinExistence type="predicted"/>
<dbReference type="SUPFAM" id="SSF48695">
    <property type="entry name" value="Multiheme cytochromes"/>
    <property type="match status" value="1"/>
</dbReference>
<reference evidence="9 10" key="1">
    <citation type="submission" date="2019-08" db="EMBL/GenBank/DDBJ databases">
        <title>Complete genome sequence of Candidatus Uab amorphum.</title>
        <authorList>
            <person name="Shiratori T."/>
            <person name="Suzuki S."/>
            <person name="Kakizawa Y."/>
            <person name="Ishida K."/>
        </authorList>
    </citation>
    <scope>NUCLEOTIDE SEQUENCE [LARGE SCALE GENOMIC DNA]</scope>
    <source>
        <strain evidence="9 10">SRT547</strain>
    </source>
</reference>
<dbReference type="InterPro" id="IPR011009">
    <property type="entry name" value="Kinase-like_dom_sf"/>
</dbReference>
<dbReference type="RefSeq" id="WP_151970312.1">
    <property type="nucleotide sequence ID" value="NZ_AP019860.1"/>
</dbReference>
<keyword evidence="3" id="KW-0418">Kinase</keyword>
<dbReference type="InterPro" id="IPR008271">
    <property type="entry name" value="Ser/Thr_kinase_AS"/>
</dbReference>
<evidence type="ECO:0000313" key="9">
    <source>
        <dbReference type="EMBL" id="BBM86246.1"/>
    </source>
</evidence>
<feature type="transmembrane region" description="Helical" evidence="7">
    <location>
        <begin position="526"/>
        <end position="551"/>
    </location>
</feature>
<dbReference type="PANTHER" id="PTHR43289">
    <property type="entry name" value="MITOGEN-ACTIVATED PROTEIN KINASE KINASE KINASE 20-RELATED"/>
    <property type="match status" value="1"/>
</dbReference>
<dbReference type="PROSITE" id="PS00108">
    <property type="entry name" value="PROTEIN_KINASE_ST"/>
    <property type="match status" value="1"/>
</dbReference>
<dbReference type="SMART" id="SM00220">
    <property type="entry name" value="S_TKc"/>
    <property type="match status" value="1"/>
</dbReference>
<dbReference type="SUPFAM" id="SSF56112">
    <property type="entry name" value="Protein kinase-like (PK-like)"/>
    <property type="match status" value="1"/>
</dbReference>
<evidence type="ECO:0000256" key="5">
    <source>
        <dbReference type="SAM" id="Coils"/>
    </source>
</evidence>
<evidence type="ECO:0000256" key="7">
    <source>
        <dbReference type="SAM" id="Phobius"/>
    </source>
</evidence>
<dbReference type="GO" id="GO:0004674">
    <property type="term" value="F:protein serine/threonine kinase activity"/>
    <property type="evidence" value="ECO:0007669"/>
    <property type="project" value="TreeGrafter"/>
</dbReference>
<accession>A0A5S9IRF5</accession>
<keyword evidence="7" id="KW-0812">Transmembrane</keyword>
<keyword evidence="1" id="KW-0808">Transferase</keyword>
<feature type="region of interest" description="Disordered" evidence="6">
    <location>
        <begin position="1"/>
        <end position="46"/>
    </location>
</feature>